<accession>A0ABP0Q0S3</accession>
<organism evidence="2 3">
    <name type="scientific">Durusdinium trenchii</name>
    <dbReference type="NCBI Taxonomy" id="1381693"/>
    <lineage>
        <taxon>Eukaryota</taxon>
        <taxon>Sar</taxon>
        <taxon>Alveolata</taxon>
        <taxon>Dinophyceae</taxon>
        <taxon>Suessiales</taxon>
        <taxon>Symbiodiniaceae</taxon>
        <taxon>Durusdinium</taxon>
    </lineage>
</organism>
<dbReference type="InterPro" id="IPR035979">
    <property type="entry name" value="RBD_domain_sf"/>
</dbReference>
<proteinExistence type="predicted"/>
<evidence type="ECO:0000259" key="1">
    <source>
        <dbReference type="Pfam" id="PF04059"/>
    </source>
</evidence>
<evidence type="ECO:0000313" key="2">
    <source>
        <dbReference type="EMBL" id="CAK9081868.1"/>
    </source>
</evidence>
<keyword evidence="3" id="KW-1185">Reference proteome</keyword>
<dbReference type="InterPro" id="IPR007201">
    <property type="entry name" value="Mei2-like_Rrm_C"/>
</dbReference>
<gene>
    <name evidence="2" type="ORF">SCF082_LOCUS38937</name>
</gene>
<dbReference type="Pfam" id="PF04059">
    <property type="entry name" value="RRM_2"/>
    <property type="match status" value="1"/>
</dbReference>
<dbReference type="SUPFAM" id="SSF54928">
    <property type="entry name" value="RNA-binding domain, RBD"/>
    <property type="match status" value="1"/>
</dbReference>
<evidence type="ECO:0000313" key="3">
    <source>
        <dbReference type="Proteomes" id="UP001642464"/>
    </source>
</evidence>
<name>A0ABP0Q0S3_9DINO</name>
<sequence length="200" mass="22444">MAHHSTIDRRAGQAVAVPYKRRYDYHELGEHVTSLILKSLPPNLSISRLCAFLEKITPGKYDFIHLPHHEQTRHNIALAFINFVDHDSARTVYYMFLHRDSRPWRRTRATPGNIQGLENNLSYFLARFGVEGLKRPDAPLIFQVGQQVEISDQFLRECLTPANLACGLASATNTGQEGQRTVPTALVAALQPGAGGWCPQ</sequence>
<reference evidence="2 3" key="1">
    <citation type="submission" date="2024-02" db="EMBL/GenBank/DDBJ databases">
        <authorList>
            <person name="Chen Y."/>
            <person name="Shah S."/>
            <person name="Dougan E. K."/>
            <person name="Thang M."/>
            <person name="Chan C."/>
        </authorList>
    </citation>
    <scope>NUCLEOTIDE SEQUENCE [LARGE SCALE GENOMIC DNA]</scope>
</reference>
<feature type="domain" description="Mei2-like C-terminal RNA recognition motif" evidence="1">
    <location>
        <begin position="33"/>
        <end position="94"/>
    </location>
</feature>
<comment type="caution">
    <text evidence="2">The sequence shown here is derived from an EMBL/GenBank/DDBJ whole genome shotgun (WGS) entry which is preliminary data.</text>
</comment>
<dbReference type="EMBL" id="CAXAMM010038900">
    <property type="protein sequence ID" value="CAK9081868.1"/>
    <property type="molecule type" value="Genomic_DNA"/>
</dbReference>
<dbReference type="Proteomes" id="UP001642464">
    <property type="component" value="Unassembled WGS sequence"/>
</dbReference>
<protein>
    <submittedName>
        <fullName evidence="2">RRM_2 domain-containing protein</fullName>
    </submittedName>
</protein>